<name>A0A0D2M0U5_9CHLO</name>
<dbReference type="GeneID" id="25727889"/>
<dbReference type="Proteomes" id="UP000054498">
    <property type="component" value="Unassembled WGS sequence"/>
</dbReference>
<keyword evidence="3" id="KW-1185">Reference proteome</keyword>
<dbReference type="RefSeq" id="XP_013896284.1">
    <property type="nucleotide sequence ID" value="XM_014040830.1"/>
</dbReference>
<dbReference type="EMBL" id="KK102643">
    <property type="protein sequence ID" value="KIY97264.1"/>
    <property type="molecule type" value="Genomic_DNA"/>
</dbReference>
<dbReference type="KEGG" id="mng:MNEG_10700"/>
<feature type="region of interest" description="Disordered" evidence="1">
    <location>
        <begin position="46"/>
        <end position="69"/>
    </location>
</feature>
<dbReference type="AlphaFoldDB" id="A0A0D2M0U5"/>
<reference evidence="2 3" key="1">
    <citation type="journal article" date="2013" name="BMC Genomics">
        <title>Reconstruction of the lipid metabolism for the microalga Monoraphidium neglectum from its genome sequence reveals characteristics suitable for biofuel production.</title>
        <authorList>
            <person name="Bogen C."/>
            <person name="Al-Dilaimi A."/>
            <person name="Albersmeier A."/>
            <person name="Wichmann J."/>
            <person name="Grundmann M."/>
            <person name="Rupp O."/>
            <person name="Lauersen K.J."/>
            <person name="Blifernez-Klassen O."/>
            <person name="Kalinowski J."/>
            <person name="Goesmann A."/>
            <person name="Mussgnug J.H."/>
            <person name="Kruse O."/>
        </authorList>
    </citation>
    <scope>NUCLEOTIDE SEQUENCE [LARGE SCALE GENOMIC DNA]</scope>
    <source>
        <strain evidence="2 3">SAG 48.87</strain>
    </source>
</reference>
<protein>
    <submittedName>
        <fullName evidence="2">Uncharacterized protein</fullName>
    </submittedName>
</protein>
<evidence type="ECO:0000313" key="3">
    <source>
        <dbReference type="Proteomes" id="UP000054498"/>
    </source>
</evidence>
<evidence type="ECO:0000313" key="2">
    <source>
        <dbReference type="EMBL" id="KIY97264.1"/>
    </source>
</evidence>
<proteinExistence type="predicted"/>
<evidence type="ECO:0000256" key="1">
    <source>
        <dbReference type="SAM" id="MobiDB-lite"/>
    </source>
</evidence>
<gene>
    <name evidence="2" type="ORF">MNEG_10700</name>
</gene>
<sequence length="69" mass="7218">MSSKGPRRLGVIAGHFDTTAAAQQPGRFAGAGPGAAALASLLDGDTPARAELRQRMTQHMKNDPDLYTP</sequence>
<organism evidence="2 3">
    <name type="scientific">Monoraphidium neglectum</name>
    <dbReference type="NCBI Taxonomy" id="145388"/>
    <lineage>
        <taxon>Eukaryota</taxon>
        <taxon>Viridiplantae</taxon>
        <taxon>Chlorophyta</taxon>
        <taxon>core chlorophytes</taxon>
        <taxon>Chlorophyceae</taxon>
        <taxon>CS clade</taxon>
        <taxon>Sphaeropleales</taxon>
        <taxon>Selenastraceae</taxon>
        <taxon>Monoraphidium</taxon>
    </lineage>
</organism>
<accession>A0A0D2M0U5</accession>